<dbReference type="Gene3D" id="3.40.50.2020">
    <property type="match status" value="1"/>
</dbReference>
<evidence type="ECO:0000313" key="4">
    <source>
        <dbReference type="Proteomes" id="UP000024547"/>
    </source>
</evidence>
<dbReference type="AlphaFoldDB" id="A0A059EBL3"/>
<protein>
    <recommendedName>
        <fullName evidence="2">Phosphoribosyltransferase domain-containing protein</fullName>
    </recommendedName>
</protein>
<dbReference type="InterPro" id="IPR000836">
    <property type="entry name" value="PRTase_dom"/>
</dbReference>
<dbReference type="InterPro" id="IPR051910">
    <property type="entry name" value="ComF/GntX_DNA_util-trans"/>
</dbReference>
<dbReference type="PANTHER" id="PTHR47505">
    <property type="entry name" value="DNA UTILIZATION PROTEIN YHGH"/>
    <property type="match status" value="1"/>
</dbReference>
<keyword evidence="4" id="KW-1185">Reference proteome</keyword>
<sequence length="256" mass="27752">MGSDMDQPTRMAKGALRGVAEFLWPQRSLVSGQRGVGKGPLTASEFAAIGFLSDPVCNTCGRPMELDLGPEAQCAACIARPPRWDRARAALIYDAASRRIVLDLKRSGRRDGLRTMTGWMQRAGANLIAEADMIIPVPLHYTRLVSRGFNQSAWLGQGIAREAGLPCRVDLLKRKRRTPTQGNLSAKARHRNVAGAFSISPRAATLIDGKRLLLVDDVLTTGATLSACTRALKRAGARQVDVLVLARVVRETDVTI</sequence>
<dbReference type="EMBL" id="AWFH01000001">
    <property type="protein sequence ID" value="KCZ65096.1"/>
    <property type="molecule type" value="Genomic_DNA"/>
</dbReference>
<accession>A0A059EBL3</accession>
<dbReference type="STRING" id="1280948.HY36_01580"/>
<dbReference type="RefSeq" id="WP_051602382.1">
    <property type="nucleotide sequence ID" value="NZ_AWFH01000001.1"/>
</dbReference>
<dbReference type="Proteomes" id="UP000024547">
    <property type="component" value="Unassembled WGS sequence"/>
</dbReference>
<dbReference type="eggNOG" id="COG1040">
    <property type="taxonomic scope" value="Bacteria"/>
</dbReference>
<dbReference type="Pfam" id="PF00156">
    <property type="entry name" value="Pribosyltran"/>
    <property type="match status" value="1"/>
</dbReference>
<dbReference type="InterPro" id="IPR029057">
    <property type="entry name" value="PRTase-like"/>
</dbReference>
<proteinExistence type="inferred from homology"/>
<reference evidence="3 4" key="1">
    <citation type="journal article" date="2014" name="Antonie Van Leeuwenhoek">
        <title>Hyphomonas beringensis sp. nov. and Hyphomonas chukchiensis sp. nov., isolated from surface seawater of the Bering Sea and Chukchi Sea.</title>
        <authorList>
            <person name="Li C."/>
            <person name="Lai Q."/>
            <person name="Li G."/>
            <person name="Dong C."/>
            <person name="Wang J."/>
            <person name="Liao Y."/>
            <person name="Shao Z."/>
        </authorList>
    </citation>
    <scope>NUCLEOTIDE SEQUENCE [LARGE SCALE GENOMIC DNA]</scope>
    <source>
        <strain evidence="3 4">22II1-22F38</strain>
    </source>
</reference>
<evidence type="ECO:0000313" key="3">
    <source>
        <dbReference type="EMBL" id="KCZ65096.1"/>
    </source>
</evidence>
<dbReference type="CDD" id="cd06223">
    <property type="entry name" value="PRTases_typeI"/>
    <property type="match status" value="1"/>
</dbReference>
<organism evidence="3 4">
    <name type="scientific">Hyphomonas atlantica</name>
    <dbReference type="NCBI Taxonomy" id="1280948"/>
    <lineage>
        <taxon>Bacteria</taxon>
        <taxon>Pseudomonadati</taxon>
        <taxon>Pseudomonadota</taxon>
        <taxon>Alphaproteobacteria</taxon>
        <taxon>Hyphomonadales</taxon>
        <taxon>Hyphomonadaceae</taxon>
        <taxon>Hyphomonas</taxon>
    </lineage>
</organism>
<comment type="similarity">
    <text evidence="1">Belongs to the ComF/GntX family.</text>
</comment>
<dbReference type="PANTHER" id="PTHR47505:SF1">
    <property type="entry name" value="DNA UTILIZATION PROTEIN YHGH"/>
    <property type="match status" value="1"/>
</dbReference>
<feature type="domain" description="Phosphoribosyltransferase" evidence="2">
    <location>
        <begin position="155"/>
        <end position="247"/>
    </location>
</feature>
<name>A0A059EBL3_9PROT</name>
<comment type="caution">
    <text evidence="3">The sequence shown here is derived from an EMBL/GenBank/DDBJ whole genome shotgun (WGS) entry which is preliminary data.</text>
</comment>
<dbReference type="SUPFAM" id="SSF53271">
    <property type="entry name" value="PRTase-like"/>
    <property type="match status" value="1"/>
</dbReference>
<dbReference type="OrthoDB" id="9779910at2"/>
<evidence type="ECO:0000259" key="2">
    <source>
        <dbReference type="Pfam" id="PF00156"/>
    </source>
</evidence>
<evidence type="ECO:0000256" key="1">
    <source>
        <dbReference type="ARBA" id="ARBA00008007"/>
    </source>
</evidence>
<dbReference type="PATRIC" id="fig|1280948.3.peg.308"/>
<gene>
    <name evidence="3" type="ORF">HY36_01580</name>
</gene>